<keyword evidence="4" id="KW-1185">Reference proteome</keyword>
<sequence>MDGAQFGLSDAKMKELIKEGTVDTITRYCKFIGLTTVSDPGGLTRTQKIKAPVTYKEGGCMVTLWDKIKFTKSCAQSISITENKSGGNVFKQSFFVNIPVPQRYHLKQAKERFRYAIKTILIMMKWILSLSEKSNESWDSDYGSGGEKTFTDIANEAFESGDTLSSGLSFDLSQFKAKKEVNISNEVKNILSTPSIARSPEQLQIGTVDTITRYCKFIGLTTVSDPGGLTRTQKIKAPVTYKEGGCMVTLWDKIKFTKSCAQSISITENKSGGNVFKQSFFVNIPVPQRYHLKQAKERFRYAIKTILIMMKWISSLSEKSNESWDSDYGSGGEKTFTDIANEAFESGDTLSSGLSFDLSQFKAKKEVNISNEVKNILSTPSIARSPEQLQIVLYGLQHLKSFAEYPLHMQEKLCKVAWFQQVPPKRVIIRQGHFAENFYFILSGQVVVRILDKNDTTGEVCLRTAAVMRKGTSFGELALLHRSRRTATVVSQDAVQLLTIGRDDFFDIFMSGQGPGQIPDHVGFVSTLDFMKDWPTDNLIYHPECCLFHFFKRGVVIVKDSSNSDWIYIVKSVSVLFRSSFQLVPVTFDRQGSCQVIKELKGVVHKARSNAEKEPKNFVGKNMLPRYVKHTEQNIAPSFKFKDS</sequence>
<dbReference type="EMBL" id="AMQN01003556">
    <property type="status" value="NOT_ANNOTATED_CDS"/>
    <property type="molecule type" value="Genomic_DNA"/>
</dbReference>
<name>R7T4M4_CAPTE</name>
<dbReference type="InterPro" id="IPR014710">
    <property type="entry name" value="RmlC-like_jellyroll"/>
</dbReference>
<gene>
    <name evidence="2" type="ORF">CAPTEDRAFT_196325</name>
</gene>
<dbReference type="InterPro" id="IPR000595">
    <property type="entry name" value="cNMP-bd_dom"/>
</dbReference>
<dbReference type="PANTHER" id="PTHR23011">
    <property type="entry name" value="CYCLIC NUCLEOTIDE-BINDING DOMAIN CONTAINING PROTEIN"/>
    <property type="match status" value="1"/>
</dbReference>
<dbReference type="HOGENOM" id="CLU_425301_0_0_1"/>
<dbReference type="EMBL" id="KB312101">
    <property type="protein sequence ID" value="ELT87893.1"/>
    <property type="molecule type" value="Genomic_DNA"/>
</dbReference>
<dbReference type="SMART" id="SM00100">
    <property type="entry name" value="cNMP"/>
    <property type="match status" value="1"/>
</dbReference>
<feature type="domain" description="Cyclic nucleotide-binding" evidence="1">
    <location>
        <begin position="401"/>
        <end position="510"/>
    </location>
</feature>
<reference evidence="4" key="1">
    <citation type="submission" date="2012-12" db="EMBL/GenBank/DDBJ databases">
        <authorList>
            <person name="Hellsten U."/>
            <person name="Grimwood J."/>
            <person name="Chapman J.A."/>
            <person name="Shapiro H."/>
            <person name="Aerts A."/>
            <person name="Otillar R.P."/>
            <person name="Terry A.Y."/>
            <person name="Boore J.L."/>
            <person name="Simakov O."/>
            <person name="Marletaz F."/>
            <person name="Cho S.-J."/>
            <person name="Edsinger-Gonzales E."/>
            <person name="Havlak P."/>
            <person name="Kuo D.-H."/>
            <person name="Larsson T."/>
            <person name="Lv J."/>
            <person name="Arendt D."/>
            <person name="Savage R."/>
            <person name="Osoegawa K."/>
            <person name="de Jong P."/>
            <person name="Lindberg D.R."/>
            <person name="Seaver E.C."/>
            <person name="Weisblat D.A."/>
            <person name="Putnam N.H."/>
            <person name="Grigoriev I.V."/>
            <person name="Rokhsar D.S."/>
        </authorList>
    </citation>
    <scope>NUCLEOTIDE SEQUENCE</scope>
    <source>
        <strain evidence="4">I ESC-2004</strain>
    </source>
</reference>
<evidence type="ECO:0000259" key="1">
    <source>
        <dbReference type="PROSITE" id="PS50042"/>
    </source>
</evidence>
<dbReference type="Proteomes" id="UP000014760">
    <property type="component" value="Unassembled WGS sequence"/>
</dbReference>
<dbReference type="EMBL" id="AMQN01003557">
    <property type="status" value="NOT_ANNOTATED_CDS"/>
    <property type="molecule type" value="Genomic_DNA"/>
</dbReference>
<dbReference type="CDD" id="cd00038">
    <property type="entry name" value="CAP_ED"/>
    <property type="match status" value="1"/>
</dbReference>
<dbReference type="OrthoDB" id="166212at2759"/>
<dbReference type="STRING" id="283909.R7T4M4"/>
<dbReference type="AlphaFoldDB" id="R7T4M4"/>
<dbReference type="Pfam" id="PF00027">
    <property type="entry name" value="cNMP_binding"/>
    <property type="match status" value="1"/>
</dbReference>
<dbReference type="Gene3D" id="2.60.120.10">
    <property type="entry name" value="Jelly Rolls"/>
    <property type="match status" value="1"/>
</dbReference>
<dbReference type="SUPFAM" id="SSF51206">
    <property type="entry name" value="cAMP-binding domain-like"/>
    <property type="match status" value="1"/>
</dbReference>
<evidence type="ECO:0000313" key="3">
    <source>
        <dbReference type="EnsemblMetazoa" id="CapteP196325"/>
    </source>
</evidence>
<organism evidence="2">
    <name type="scientific">Capitella teleta</name>
    <name type="common">Polychaete worm</name>
    <dbReference type="NCBI Taxonomy" id="283909"/>
    <lineage>
        <taxon>Eukaryota</taxon>
        <taxon>Metazoa</taxon>
        <taxon>Spiralia</taxon>
        <taxon>Lophotrochozoa</taxon>
        <taxon>Annelida</taxon>
        <taxon>Polychaeta</taxon>
        <taxon>Sedentaria</taxon>
        <taxon>Scolecida</taxon>
        <taxon>Capitellidae</taxon>
        <taxon>Capitella</taxon>
    </lineage>
</organism>
<dbReference type="InterPro" id="IPR018490">
    <property type="entry name" value="cNMP-bd_dom_sf"/>
</dbReference>
<proteinExistence type="predicted"/>
<evidence type="ECO:0000313" key="4">
    <source>
        <dbReference type="Proteomes" id="UP000014760"/>
    </source>
</evidence>
<protein>
    <recommendedName>
        <fullName evidence="1">Cyclic nucleotide-binding domain-containing protein</fullName>
    </recommendedName>
</protein>
<dbReference type="InterPro" id="IPR018488">
    <property type="entry name" value="cNMP-bd_CS"/>
</dbReference>
<accession>R7T4M4</accession>
<reference evidence="3" key="3">
    <citation type="submission" date="2015-06" db="UniProtKB">
        <authorList>
            <consortium name="EnsemblMetazoa"/>
        </authorList>
    </citation>
    <scope>IDENTIFICATION</scope>
</reference>
<reference evidence="2 4" key="2">
    <citation type="journal article" date="2013" name="Nature">
        <title>Insights into bilaterian evolution from three spiralian genomes.</title>
        <authorList>
            <person name="Simakov O."/>
            <person name="Marletaz F."/>
            <person name="Cho S.J."/>
            <person name="Edsinger-Gonzales E."/>
            <person name="Havlak P."/>
            <person name="Hellsten U."/>
            <person name="Kuo D.H."/>
            <person name="Larsson T."/>
            <person name="Lv J."/>
            <person name="Arendt D."/>
            <person name="Savage R."/>
            <person name="Osoegawa K."/>
            <person name="de Jong P."/>
            <person name="Grimwood J."/>
            <person name="Chapman J.A."/>
            <person name="Shapiro H."/>
            <person name="Aerts A."/>
            <person name="Otillar R.P."/>
            <person name="Terry A.Y."/>
            <person name="Boore J.L."/>
            <person name="Grigoriev I.V."/>
            <person name="Lindberg D.R."/>
            <person name="Seaver E.C."/>
            <person name="Weisblat D.A."/>
            <person name="Putnam N.H."/>
            <person name="Rokhsar D.S."/>
        </authorList>
    </citation>
    <scope>NUCLEOTIDE SEQUENCE</scope>
    <source>
        <strain evidence="2 4">I ESC-2004</strain>
    </source>
</reference>
<dbReference type="EnsemblMetazoa" id="CapteT196325">
    <property type="protein sequence ID" value="CapteP196325"/>
    <property type="gene ID" value="CapteG196325"/>
</dbReference>
<evidence type="ECO:0000313" key="2">
    <source>
        <dbReference type="EMBL" id="ELT87893.1"/>
    </source>
</evidence>
<dbReference type="PROSITE" id="PS00889">
    <property type="entry name" value="CNMP_BINDING_2"/>
    <property type="match status" value="1"/>
</dbReference>
<dbReference type="PANTHER" id="PTHR23011:SF28">
    <property type="entry name" value="CYCLIC NUCLEOTIDE-BINDING DOMAIN CONTAINING PROTEIN"/>
    <property type="match status" value="1"/>
</dbReference>
<dbReference type="PROSITE" id="PS50042">
    <property type="entry name" value="CNMP_BINDING_3"/>
    <property type="match status" value="1"/>
</dbReference>